<sequence>MSECVCKVGSENCTLWGVIVPLFIGSACDRDLRMLVPFRGCSLVRGSITDIRYVLTQRALTVFCETYHIPVEVHPQLPSPNQTIHEMPSGKIVVYTRMDLLAFIRTADPTKVKVAKRQRAEDEPILLESTAGRVVPLLPIASARASNELEASVDKLFDEGDGGDGQDADVRPVAVTTDTILELFF</sequence>
<reference evidence="1" key="1">
    <citation type="journal article" date="2019" name="Sci. Rep.">
        <title>Draft genome of Tanacetum cinerariifolium, the natural source of mosquito coil.</title>
        <authorList>
            <person name="Yamashiro T."/>
            <person name="Shiraishi A."/>
            <person name="Satake H."/>
            <person name="Nakayama K."/>
        </authorList>
    </citation>
    <scope>NUCLEOTIDE SEQUENCE</scope>
</reference>
<accession>A0A6L2J0N4</accession>
<dbReference type="AlphaFoldDB" id="A0A6L2J0N4"/>
<proteinExistence type="predicted"/>
<gene>
    <name evidence="1" type="ORF">Tci_002536</name>
</gene>
<comment type="caution">
    <text evidence="1">The sequence shown here is derived from an EMBL/GenBank/DDBJ whole genome shotgun (WGS) entry which is preliminary data.</text>
</comment>
<dbReference type="EMBL" id="BKCJ010000167">
    <property type="protein sequence ID" value="GEU30558.1"/>
    <property type="molecule type" value="Genomic_DNA"/>
</dbReference>
<dbReference type="PROSITE" id="PS51257">
    <property type="entry name" value="PROKAR_LIPOPROTEIN"/>
    <property type="match status" value="1"/>
</dbReference>
<protein>
    <submittedName>
        <fullName evidence="1">Uncharacterized protein</fullName>
    </submittedName>
</protein>
<name>A0A6L2J0N4_TANCI</name>
<organism evidence="1">
    <name type="scientific">Tanacetum cinerariifolium</name>
    <name type="common">Dalmatian daisy</name>
    <name type="synonym">Chrysanthemum cinerariifolium</name>
    <dbReference type="NCBI Taxonomy" id="118510"/>
    <lineage>
        <taxon>Eukaryota</taxon>
        <taxon>Viridiplantae</taxon>
        <taxon>Streptophyta</taxon>
        <taxon>Embryophyta</taxon>
        <taxon>Tracheophyta</taxon>
        <taxon>Spermatophyta</taxon>
        <taxon>Magnoliopsida</taxon>
        <taxon>eudicotyledons</taxon>
        <taxon>Gunneridae</taxon>
        <taxon>Pentapetalae</taxon>
        <taxon>asterids</taxon>
        <taxon>campanulids</taxon>
        <taxon>Asterales</taxon>
        <taxon>Asteraceae</taxon>
        <taxon>Asteroideae</taxon>
        <taxon>Anthemideae</taxon>
        <taxon>Anthemidinae</taxon>
        <taxon>Tanacetum</taxon>
    </lineage>
</organism>
<evidence type="ECO:0000313" key="1">
    <source>
        <dbReference type="EMBL" id="GEU30558.1"/>
    </source>
</evidence>